<organism evidence="1 2">
    <name type="scientific">Echinococcus granulosus</name>
    <name type="common">Hydatid tapeworm</name>
    <dbReference type="NCBI Taxonomy" id="6210"/>
    <lineage>
        <taxon>Eukaryota</taxon>
        <taxon>Metazoa</taxon>
        <taxon>Spiralia</taxon>
        <taxon>Lophotrochozoa</taxon>
        <taxon>Platyhelminthes</taxon>
        <taxon>Cestoda</taxon>
        <taxon>Eucestoda</taxon>
        <taxon>Cyclophyllidea</taxon>
        <taxon>Taeniidae</taxon>
        <taxon>Echinococcus</taxon>
        <taxon>Echinococcus granulosus group</taxon>
    </lineage>
</organism>
<dbReference type="CTD" id="36340415"/>
<reference evidence="1 2" key="1">
    <citation type="journal article" date="2013" name="Nat. Genet.">
        <title>The genome of the hydatid tapeworm Echinococcus granulosus.</title>
        <authorList>
            <person name="Zheng H."/>
            <person name="Zhang W."/>
            <person name="Zhang L."/>
            <person name="Zhang Z."/>
            <person name="Li J."/>
            <person name="Lu G."/>
            <person name="Zhu Y."/>
            <person name="Wang Y."/>
            <person name="Huang Y."/>
            <person name="Liu J."/>
            <person name="Kang H."/>
            <person name="Chen J."/>
            <person name="Wang L."/>
            <person name="Chen A."/>
            <person name="Yu S."/>
            <person name="Gao Z."/>
            <person name="Jin L."/>
            <person name="Gu W."/>
            <person name="Wang Z."/>
            <person name="Zhao L."/>
            <person name="Shi B."/>
            <person name="Wen H."/>
            <person name="Lin R."/>
            <person name="Jones M.K."/>
            <person name="Brejova B."/>
            <person name="Vinar T."/>
            <person name="Zhao G."/>
            <person name="McManus D.P."/>
            <person name="Chen Z."/>
            <person name="Zhou Y."/>
            <person name="Wang S."/>
        </authorList>
    </citation>
    <scope>NUCLEOTIDE SEQUENCE [LARGE SCALE GENOMIC DNA]</scope>
</reference>
<dbReference type="KEGG" id="egl:EGR_04700"/>
<dbReference type="AlphaFoldDB" id="W6UHG2"/>
<evidence type="ECO:0000313" key="2">
    <source>
        <dbReference type="Proteomes" id="UP000019149"/>
    </source>
</evidence>
<comment type="caution">
    <text evidence="1">The sequence shown here is derived from an EMBL/GenBank/DDBJ whole genome shotgun (WGS) entry which is preliminary data.</text>
</comment>
<dbReference type="GeneID" id="36340415"/>
<gene>
    <name evidence="1" type="ORF">EGR_04700</name>
</gene>
<dbReference type="EMBL" id="APAU02000030">
    <property type="protein sequence ID" value="EUB60506.1"/>
    <property type="molecule type" value="Genomic_DNA"/>
</dbReference>
<dbReference type="Proteomes" id="UP000019149">
    <property type="component" value="Unassembled WGS sequence"/>
</dbReference>
<sequence length="138" mass="15730">MFQHDCSSKKSATGSNYGCSIEIQSTSDRQICMVCKPKSAVNGLCSLYTASFSIHFANGYFLFQLISSKLNINLKLNFMVNENSFKIFLEKDLVKQIYNLSYLNWYFPFSDIAHFILPTTVELMYWGLEPAETSQASD</sequence>
<dbReference type="RefSeq" id="XP_024351702.1">
    <property type="nucleotide sequence ID" value="XM_024493949.1"/>
</dbReference>
<name>W6UHG2_ECHGR</name>
<keyword evidence="2" id="KW-1185">Reference proteome</keyword>
<evidence type="ECO:0000313" key="1">
    <source>
        <dbReference type="EMBL" id="EUB60506.1"/>
    </source>
</evidence>
<accession>W6UHG2</accession>
<proteinExistence type="predicted"/>
<protein>
    <submittedName>
        <fullName evidence="1">Uncharacterized protein</fullName>
    </submittedName>
</protein>